<evidence type="ECO:0000313" key="5">
    <source>
        <dbReference type="RefSeq" id="XP_025412434.1"/>
    </source>
</evidence>
<sequence length="373" mass="42500">MNTKLKGPEDFKASSGWLHKFKSRHGIRELQIQGELLSADSSSAENLNKHSNYLWKKKNILKIPFTMPMKVALPKKSLASCQEHVACGLKVFKERVTIMICANAAGTHKLPLLLIGKSKKPRCFKNIKSLPVTYKTQKNAWIDSKLFLNWFENDFIKNVKKWRQDHHKTGKVLPDNAPTHPSTKVLNLIDPDYQIVFLPSNVTSLIQPMDQGIIEKFRRMYRKQMLGRLLLNLDTEESVVAFSKLLNLKHCCYMAADAWDNLTEKNLQNTLKKFWVASMELEAEEKTDLNNLDDFVDLFNEIPGFNDCNYYDAIDWLATGVNDLGYQILNSDEIISSLQNEESDDSNDKSMGTPKGPASAKAFAAFETGLEMF</sequence>
<evidence type="ECO:0000256" key="2">
    <source>
        <dbReference type="SAM" id="MobiDB-lite"/>
    </source>
</evidence>
<dbReference type="RefSeq" id="XP_025412434.1">
    <property type="nucleotide sequence ID" value="XM_025556649.1"/>
</dbReference>
<dbReference type="PANTHER" id="PTHR19303">
    <property type="entry name" value="TRANSPOSON"/>
    <property type="match status" value="1"/>
</dbReference>
<keyword evidence="4" id="KW-1185">Reference proteome</keyword>
<evidence type="ECO:0000256" key="1">
    <source>
        <dbReference type="ARBA" id="ARBA00023125"/>
    </source>
</evidence>
<organism evidence="4 5">
    <name type="scientific">Sipha flava</name>
    <name type="common">yellow sugarcane aphid</name>
    <dbReference type="NCBI Taxonomy" id="143950"/>
    <lineage>
        <taxon>Eukaryota</taxon>
        <taxon>Metazoa</taxon>
        <taxon>Ecdysozoa</taxon>
        <taxon>Arthropoda</taxon>
        <taxon>Hexapoda</taxon>
        <taxon>Insecta</taxon>
        <taxon>Pterygota</taxon>
        <taxon>Neoptera</taxon>
        <taxon>Paraneoptera</taxon>
        <taxon>Hemiptera</taxon>
        <taxon>Sternorrhyncha</taxon>
        <taxon>Aphidomorpha</taxon>
        <taxon>Aphidoidea</taxon>
        <taxon>Aphididae</taxon>
        <taxon>Sipha</taxon>
    </lineage>
</organism>
<dbReference type="InterPro" id="IPR006600">
    <property type="entry name" value="HTH_CenpB_DNA-bd_dom"/>
</dbReference>
<evidence type="ECO:0000313" key="4">
    <source>
        <dbReference type="Proteomes" id="UP000694846"/>
    </source>
</evidence>
<dbReference type="Proteomes" id="UP000694846">
    <property type="component" value="Unplaced"/>
</dbReference>
<gene>
    <name evidence="5" type="primary">LOC112684916</name>
</gene>
<dbReference type="GO" id="GO:0003677">
    <property type="term" value="F:DNA binding"/>
    <property type="evidence" value="ECO:0007669"/>
    <property type="project" value="UniProtKB-KW"/>
</dbReference>
<protein>
    <submittedName>
        <fullName evidence="5">Jerky protein homolog-like</fullName>
    </submittedName>
</protein>
<feature type="region of interest" description="Disordered" evidence="2">
    <location>
        <begin position="339"/>
        <end position="359"/>
    </location>
</feature>
<dbReference type="AlphaFoldDB" id="A0A8B8FNC0"/>
<reference evidence="5" key="1">
    <citation type="submission" date="2025-08" db="UniProtKB">
        <authorList>
            <consortium name="RefSeq"/>
        </authorList>
    </citation>
    <scope>IDENTIFICATION</scope>
    <source>
        <tissue evidence="5">Whole body</tissue>
    </source>
</reference>
<feature type="domain" description="HTH CENPB-type" evidence="3">
    <location>
        <begin position="1"/>
        <end position="31"/>
    </location>
</feature>
<accession>A0A8B8FNC0</accession>
<dbReference type="GO" id="GO:0005634">
    <property type="term" value="C:nucleus"/>
    <property type="evidence" value="ECO:0007669"/>
    <property type="project" value="TreeGrafter"/>
</dbReference>
<dbReference type="Gene3D" id="1.10.10.60">
    <property type="entry name" value="Homeodomain-like"/>
    <property type="match status" value="1"/>
</dbReference>
<evidence type="ECO:0000259" key="3">
    <source>
        <dbReference type="PROSITE" id="PS51253"/>
    </source>
</evidence>
<proteinExistence type="predicted"/>
<name>A0A8B8FNC0_9HEMI</name>
<dbReference type="PROSITE" id="PS51253">
    <property type="entry name" value="HTH_CENPB"/>
    <property type="match status" value="1"/>
</dbReference>
<keyword evidence="1" id="KW-0238">DNA-binding</keyword>
<dbReference type="InterPro" id="IPR050863">
    <property type="entry name" value="CenT-Element_Derived"/>
</dbReference>
<dbReference type="InterPro" id="IPR004875">
    <property type="entry name" value="DDE_SF_endonuclease_dom"/>
</dbReference>
<dbReference type="Pfam" id="PF03184">
    <property type="entry name" value="DDE_1"/>
    <property type="match status" value="1"/>
</dbReference>
<dbReference type="Pfam" id="PF03221">
    <property type="entry name" value="HTH_Tnp_Tc5"/>
    <property type="match status" value="1"/>
</dbReference>
<dbReference type="PANTHER" id="PTHR19303:SF16">
    <property type="entry name" value="JERKY PROTEIN HOMOLOG-LIKE"/>
    <property type="match status" value="1"/>
</dbReference>
<dbReference type="GeneID" id="112684916"/>
<dbReference type="OrthoDB" id="6626020at2759"/>